<comment type="caution">
    <text evidence="2">The sequence shown here is derived from an EMBL/GenBank/DDBJ whole genome shotgun (WGS) entry which is preliminary data.</text>
</comment>
<organism evidence="2">
    <name type="scientific">marine sediment metagenome</name>
    <dbReference type="NCBI Taxonomy" id="412755"/>
    <lineage>
        <taxon>unclassified sequences</taxon>
        <taxon>metagenomes</taxon>
        <taxon>ecological metagenomes</taxon>
    </lineage>
</organism>
<accession>X1A1J6</accession>
<evidence type="ECO:0000313" key="2">
    <source>
        <dbReference type="EMBL" id="GAG54171.1"/>
    </source>
</evidence>
<dbReference type="Gene3D" id="1.10.3210.10">
    <property type="entry name" value="Hypothetical protein af1432"/>
    <property type="match status" value="1"/>
</dbReference>
<evidence type="ECO:0000259" key="1">
    <source>
        <dbReference type="PROSITE" id="PS51832"/>
    </source>
</evidence>
<name>X1A1J6_9ZZZZ</name>
<dbReference type="InterPro" id="IPR037522">
    <property type="entry name" value="HD_GYP_dom"/>
</dbReference>
<proteinExistence type="predicted"/>
<feature type="non-terminal residue" evidence="2">
    <location>
        <position position="1"/>
    </location>
</feature>
<reference evidence="2" key="1">
    <citation type="journal article" date="2014" name="Front. Microbiol.">
        <title>High frequency of phylogenetically diverse reductive dehalogenase-homologous genes in deep subseafloor sedimentary metagenomes.</title>
        <authorList>
            <person name="Kawai M."/>
            <person name="Futagami T."/>
            <person name="Toyoda A."/>
            <person name="Takaki Y."/>
            <person name="Nishi S."/>
            <person name="Hori S."/>
            <person name="Arai W."/>
            <person name="Tsubouchi T."/>
            <person name="Morono Y."/>
            <person name="Uchiyama I."/>
            <person name="Ito T."/>
            <person name="Fujiyama A."/>
            <person name="Inagaki F."/>
            <person name="Takami H."/>
        </authorList>
    </citation>
    <scope>NUCLEOTIDE SEQUENCE</scope>
    <source>
        <strain evidence="2">Expedition CK06-06</strain>
    </source>
</reference>
<dbReference type="PROSITE" id="PS51832">
    <property type="entry name" value="HD_GYP"/>
    <property type="match status" value="1"/>
</dbReference>
<gene>
    <name evidence="2" type="ORF">S01H4_16243</name>
</gene>
<dbReference type="AlphaFoldDB" id="X1A1J6"/>
<sequence>AFASYRPYRPARGIDDALKEISKNRGVLYDPEIVDACLKLFREKGFKFE</sequence>
<dbReference type="EMBL" id="BART01007113">
    <property type="protein sequence ID" value="GAG54171.1"/>
    <property type="molecule type" value="Genomic_DNA"/>
</dbReference>
<protein>
    <recommendedName>
        <fullName evidence="1">HD-GYP domain-containing protein</fullName>
    </recommendedName>
</protein>
<feature type="domain" description="HD-GYP" evidence="1">
    <location>
        <begin position="1"/>
        <end position="49"/>
    </location>
</feature>